<evidence type="ECO:0000256" key="1">
    <source>
        <dbReference type="ARBA" id="ARBA00023015"/>
    </source>
</evidence>
<keyword evidence="7" id="KW-1185">Reference proteome</keyword>
<keyword evidence="1" id="KW-0805">Transcription regulation</keyword>
<feature type="compositionally biased region" description="Polar residues" evidence="4">
    <location>
        <begin position="1"/>
        <end position="16"/>
    </location>
</feature>
<dbReference type="OrthoDB" id="5959816at2"/>
<dbReference type="PANTHER" id="PTHR40661:SF3">
    <property type="entry name" value="FELS-1 PROPHAGE TRANSCRIPTIONAL REGULATOR"/>
    <property type="match status" value="1"/>
</dbReference>
<dbReference type="InterPro" id="IPR015927">
    <property type="entry name" value="Peptidase_S24_S26A/B/C"/>
</dbReference>
<accession>A0A3A1YP54</accession>
<evidence type="ECO:0000256" key="3">
    <source>
        <dbReference type="ARBA" id="ARBA00023163"/>
    </source>
</evidence>
<comment type="caution">
    <text evidence="6">The sequence shown here is derived from an EMBL/GenBank/DDBJ whole genome shotgun (WGS) entry which is preliminary data.</text>
</comment>
<feature type="domain" description="Peptidase S24/S26A/S26B/S26C" evidence="5">
    <location>
        <begin position="89"/>
        <end position="207"/>
    </location>
</feature>
<dbReference type="Gene3D" id="2.10.109.10">
    <property type="entry name" value="Umud Fragment, subunit A"/>
    <property type="match status" value="1"/>
</dbReference>
<dbReference type="GO" id="GO:0003677">
    <property type="term" value="F:DNA binding"/>
    <property type="evidence" value="ECO:0007669"/>
    <property type="project" value="UniProtKB-KW"/>
</dbReference>
<dbReference type="Pfam" id="PF00717">
    <property type="entry name" value="Peptidase_S24"/>
    <property type="match status" value="1"/>
</dbReference>
<dbReference type="GO" id="GO:0006355">
    <property type="term" value="P:regulation of DNA-templated transcription"/>
    <property type="evidence" value="ECO:0007669"/>
    <property type="project" value="InterPro"/>
</dbReference>
<keyword evidence="3" id="KW-0804">Transcription</keyword>
<evidence type="ECO:0000259" key="5">
    <source>
        <dbReference type="Pfam" id="PF00717"/>
    </source>
</evidence>
<dbReference type="PROSITE" id="PS00354">
    <property type="entry name" value="HMGI_Y"/>
    <property type="match status" value="1"/>
</dbReference>
<evidence type="ECO:0000256" key="2">
    <source>
        <dbReference type="ARBA" id="ARBA00023125"/>
    </source>
</evidence>
<dbReference type="PANTHER" id="PTHR40661">
    <property type="match status" value="1"/>
</dbReference>
<protein>
    <recommendedName>
        <fullName evidence="5">Peptidase S24/S26A/S26B/S26C domain-containing protein</fullName>
    </recommendedName>
</protein>
<evidence type="ECO:0000313" key="7">
    <source>
        <dbReference type="Proteomes" id="UP000265916"/>
    </source>
</evidence>
<reference evidence="6 7" key="1">
    <citation type="submission" date="2017-08" db="EMBL/GenBank/DDBJ databases">
        <title>Reclassification of Bisgaard taxon 37 and 44.</title>
        <authorList>
            <person name="Christensen H."/>
        </authorList>
    </citation>
    <scope>NUCLEOTIDE SEQUENCE [LARGE SCALE GENOMIC DNA]</scope>
    <source>
        <strain evidence="6 7">111</strain>
    </source>
</reference>
<dbReference type="AlphaFoldDB" id="A0A3A1YP54"/>
<evidence type="ECO:0000256" key="4">
    <source>
        <dbReference type="SAM" id="MobiDB-lite"/>
    </source>
</evidence>
<dbReference type="InterPro" id="IPR039418">
    <property type="entry name" value="LexA-like"/>
</dbReference>
<gene>
    <name evidence="6" type="ORF">CKF58_03515</name>
</gene>
<name>A0A3A1YP54_9GAMM</name>
<evidence type="ECO:0000313" key="6">
    <source>
        <dbReference type="EMBL" id="RIY38740.1"/>
    </source>
</evidence>
<dbReference type="RefSeq" id="WP_119531025.1">
    <property type="nucleotide sequence ID" value="NZ_JBHSSP010000032.1"/>
</dbReference>
<dbReference type="EMBL" id="NRJG01000055">
    <property type="protein sequence ID" value="RIY38740.1"/>
    <property type="molecule type" value="Genomic_DNA"/>
</dbReference>
<dbReference type="SUPFAM" id="SSF51306">
    <property type="entry name" value="LexA/Signal peptidase"/>
    <property type="match status" value="1"/>
</dbReference>
<keyword evidence="2" id="KW-0238">DNA-binding</keyword>
<feature type="region of interest" description="Disordered" evidence="4">
    <location>
        <begin position="1"/>
        <end position="31"/>
    </location>
</feature>
<dbReference type="InterPro" id="IPR036286">
    <property type="entry name" value="LexA/Signal_pep-like_sf"/>
</dbReference>
<dbReference type="Proteomes" id="UP000265916">
    <property type="component" value="Unassembled WGS sequence"/>
</dbReference>
<proteinExistence type="predicted"/>
<dbReference type="CDD" id="cd06529">
    <property type="entry name" value="S24_LexA-like"/>
    <property type="match status" value="1"/>
</dbReference>
<sequence>MATTDNQENLTVTAEQAANPAAPVKRGRGRPRKVKVLQGSMAASGNVGFRPLPNGRYEVVPKNPPIGAIAGQYIPHDTPGFFVEMIDIEASAGPGTYTDDYTSSQQVFISNYEYYRNLSNEDPKNLRVLKIRGDSMMPVLHDGQTCIVRLETTFTSSGIYVFTYRDVTYIKRLQRSGDTLVAISENSKYPPFIIESSENFAIHGKLVLGLDYTRL</sequence>
<organism evidence="6 7">
    <name type="scientific">Psittacicella hinzii</name>
    <dbReference type="NCBI Taxonomy" id="2028575"/>
    <lineage>
        <taxon>Bacteria</taxon>
        <taxon>Pseudomonadati</taxon>
        <taxon>Pseudomonadota</taxon>
        <taxon>Gammaproteobacteria</taxon>
        <taxon>Pasteurellales</taxon>
        <taxon>Psittacicellaceae</taxon>
        <taxon>Psittacicella</taxon>
    </lineage>
</organism>
<dbReference type="InterPro" id="IPR000637">
    <property type="entry name" value="HMGI/Y_DNA-bd_CS"/>
</dbReference>